<evidence type="ECO:0000313" key="2">
    <source>
        <dbReference type="EMBL" id="MPN10545.1"/>
    </source>
</evidence>
<protein>
    <submittedName>
        <fullName evidence="2">Uncharacterized protein</fullName>
    </submittedName>
</protein>
<keyword evidence="1" id="KW-0812">Transmembrane</keyword>
<organism evidence="2">
    <name type="scientific">bioreactor metagenome</name>
    <dbReference type="NCBI Taxonomy" id="1076179"/>
    <lineage>
        <taxon>unclassified sequences</taxon>
        <taxon>metagenomes</taxon>
        <taxon>ecological metagenomes</taxon>
    </lineage>
</organism>
<evidence type="ECO:0000256" key="1">
    <source>
        <dbReference type="SAM" id="Phobius"/>
    </source>
</evidence>
<name>A0A645F851_9ZZZZ</name>
<dbReference type="AlphaFoldDB" id="A0A645F851"/>
<proteinExistence type="predicted"/>
<keyword evidence="1" id="KW-0472">Membrane</keyword>
<sequence length="55" mass="6233">MLRGFLIFGHGIVFAVSIYAHIMANIAGKKKELLQKIIRCDIILSKKSNLYEGRL</sequence>
<dbReference type="EMBL" id="VSSQ01056701">
    <property type="protein sequence ID" value="MPN10545.1"/>
    <property type="molecule type" value="Genomic_DNA"/>
</dbReference>
<gene>
    <name evidence="2" type="ORF">SDC9_157840</name>
</gene>
<reference evidence="2" key="1">
    <citation type="submission" date="2019-08" db="EMBL/GenBank/DDBJ databases">
        <authorList>
            <person name="Kucharzyk K."/>
            <person name="Murdoch R.W."/>
            <person name="Higgins S."/>
            <person name="Loffler F."/>
        </authorList>
    </citation>
    <scope>NUCLEOTIDE SEQUENCE</scope>
</reference>
<keyword evidence="1" id="KW-1133">Transmembrane helix</keyword>
<comment type="caution">
    <text evidence="2">The sequence shown here is derived from an EMBL/GenBank/DDBJ whole genome shotgun (WGS) entry which is preliminary data.</text>
</comment>
<feature type="transmembrane region" description="Helical" evidence="1">
    <location>
        <begin position="6"/>
        <end position="27"/>
    </location>
</feature>
<accession>A0A645F851</accession>